<protein>
    <submittedName>
        <fullName evidence="1">Uncharacterized protein</fullName>
    </submittedName>
</protein>
<reference evidence="2" key="1">
    <citation type="journal article" date="2022" name="Mol. Ecol. Resour.">
        <title>The genomes of chicory, endive, great burdock and yacon provide insights into Asteraceae palaeo-polyploidization history and plant inulin production.</title>
        <authorList>
            <person name="Fan W."/>
            <person name="Wang S."/>
            <person name="Wang H."/>
            <person name="Wang A."/>
            <person name="Jiang F."/>
            <person name="Liu H."/>
            <person name="Zhao H."/>
            <person name="Xu D."/>
            <person name="Zhang Y."/>
        </authorList>
    </citation>
    <scope>NUCLEOTIDE SEQUENCE [LARGE SCALE GENOMIC DNA]</scope>
    <source>
        <strain evidence="2">cv. Yunnan</strain>
    </source>
</reference>
<proteinExistence type="predicted"/>
<evidence type="ECO:0000313" key="1">
    <source>
        <dbReference type="EMBL" id="KAI3829842.1"/>
    </source>
</evidence>
<reference evidence="1 2" key="2">
    <citation type="journal article" date="2022" name="Mol. Ecol. Resour.">
        <title>The genomes of chicory, endive, great burdock and yacon provide insights into Asteraceae paleo-polyploidization history and plant inulin production.</title>
        <authorList>
            <person name="Fan W."/>
            <person name="Wang S."/>
            <person name="Wang H."/>
            <person name="Wang A."/>
            <person name="Jiang F."/>
            <person name="Liu H."/>
            <person name="Zhao H."/>
            <person name="Xu D."/>
            <person name="Zhang Y."/>
        </authorList>
    </citation>
    <scope>NUCLEOTIDE SEQUENCE [LARGE SCALE GENOMIC DNA]</scope>
    <source>
        <strain evidence="2">cv. Yunnan</strain>
        <tissue evidence="1">Leaves</tissue>
    </source>
</reference>
<evidence type="ECO:0000313" key="2">
    <source>
        <dbReference type="Proteomes" id="UP001056120"/>
    </source>
</evidence>
<gene>
    <name evidence="1" type="ORF">L1987_03970</name>
</gene>
<dbReference type="Proteomes" id="UP001056120">
    <property type="component" value="Linkage Group LG01"/>
</dbReference>
<comment type="caution">
    <text evidence="1">The sequence shown here is derived from an EMBL/GenBank/DDBJ whole genome shotgun (WGS) entry which is preliminary data.</text>
</comment>
<sequence>MTKFESHMNDRMKNVPKEHKGINGVGRWLEDVGFGRNAYKLQMHKVDKEALPLLTMKHLKEIGILAINTRRKRYAAIC</sequence>
<dbReference type="EMBL" id="CM042018">
    <property type="protein sequence ID" value="KAI3829842.1"/>
    <property type="molecule type" value="Genomic_DNA"/>
</dbReference>
<keyword evidence="2" id="KW-1185">Reference proteome</keyword>
<organism evidence="1 2">
    <name type="scientific">Smallanthus sonchifolius</name>
    <dbReference type="NCBI Taxonomy" id="185202"/>
    <lineage>
        <taxon>Eukaryota</taxon>
        <taxon>Viridiplantae</taxon>
        <taxon>Streptophyta</taxon>
        <taxon>Embryophyta</taxon>
        <taxon>Tracheophyta</taxon>
        <taxon>Spermatophyta</taxon>
        <taxon>Magnoliopsida</taxon>
        <taxon>eudicotyledons</taxon>
        <taxon>Gunneridae</taxon>
        <taxon>Pentapetalae</taxon>
        <taxon>asterids</taxon>
        <taxon>campanulids</taxon>
        <taxon>Asterales</taxon>
        <taxon>Asteraceae</taxon>
        <taxon>Asteroideae</taxon>
        <taxon>Heliantheae alliance</taxon>
        <taxon>Millerieae</taxon>
        <taxon>Smallanthus</taxon>
    </lineage>
</organism>
<accession>A0ACB9KC57</accession>
<name>A0ACB9KC57_9ASTR</name>